<dbReference type="InterPro" id="IPR032710">
    <property type="entry name" value="NTF2-like_dom_sf"/>
</dbReference>
<name>A0A7W8AAB6_9ACTN</name>
<reference evidence="2 3" key="1">
    <citation type="submission" date="2020-08" db="EMBL/GenBank/DDBJ databases">
        <title>Genomic Encyclopedia of Type Strains, Phase IV (KMG-IV): sequencing the most valuable type-strain genomes for metagenomic binning, comparative biology and taxonomic classification.</title>
        <authorList>
            <person name="Goeker M."/>
        </authorList>
    </citation>
    <scope>NUCLEOTIDE SEQUENCE [LARGE SCALE GENOMIC DNA]</scope>
    <source>
        <strain evidence="2 3">DSM 45385</strain>
    </source>
</reference>
<dbReference type="Proteomes" id="UP000568380">
    <property type="component" value="Unassembled WGS sequence"/>
</dbReference>
<sequence length="58" mass="6505">MYGLFHDRYQRTPDGWKFTERVLEPGYFDSTALAGSPHVTWDPADPEAGSTSSAEEAR</sequence>
<gene>
    <name evidence="2" type="ORF">HNR40_007055</name>
</gene>
<organism evidence="2 3">
    <name type="scientific">Nonomuraea endophytica</name>
    <dbReference type="NCBI Taxonomy" id="714136"/>
    <lineage>
        <taxon>Bacteria</taxon>
        <taxon>Bacillati</taxon>
        <taxon>Actinomycetota</taxon>
        <taxon>Actinomycetes</taxon>
        <taxon>Streptosporangiales</taxon>
        <taxon>Streptosporangiaceae</taxon>
        <taxon>Nonomuraea</taxon>
    </lineage>
</organism>
<evidence type="ECO:0000313" key="3">
    <source>
        <dbReference type="Proteomes" id="UP000568380"/>
    </source>
</evidence>
<proteinExistence type="predicted"/>
<dbReference type="EMBL" id="JACHIN010000011">
    <property type="protein sequence ID" value="MBB5081560.1"/>
    <property type="molecule type" value="Genomic_DNA"/>
</dbReference>
<dbReference type="RefSeq" id="WP_246509786.1">
    <property type="nucleotide sequence ID" value="NZ_JACHIN010000011.1"/>
</dbReference>
<feature type="region of interest" description="Disordered" evidence="1">
    <location>
        <begin position="36"/>
        <end position="58"/>
    </location>
</feature>
<accession>A0A7W8AAB6</accession>
<keyword evidence="3" id="KW-1185">Reference proteome</keyword>
<dbReference type="AlphaFoldDB" id="A0A7W8AAB6"/>
<dbReference type="SUPFAM" id="SSF54427">
    <property type="entry name" value="NTF2-like"/>
    <property type="match status" value="1"/>
</dbReference>
<evidence type="ECO:0008006" key="4">
    <source>
        <dbReference type="Google" id="ProtNLM"/>
    </source>
</evidence>
<feature type="compositionally biased region" description="Polar residues" evidence="1">
    <location>
        <begin position="49"/>
        <end position="58"/>
    </location>
</feature>
<protein>
    <recommendedName>
        <fullName evidence="4">SnoaL-like domain-containing protein</fullName>
    </recommendedName>
</protein>
<comment type="caution">
    <text evidence="2">The sequence shown here is derived from an EMBL/GenBank/DDBJ whole genome shotgun (WGS) entry which is preliminary data.</text>
</comment>
<evidence type="ECO:0000313" key="2">
    <source>
        <dbReference type="EMBL" id="MBB5081560.1"/>
    </source>
</evidence>
<evidence type="ECO:0000256" key="1">
    <source>
        <dbReference type="SAM" id="MobiDB-lite"/>
    </source>
</evidence>